<organism evidence="8 9">
    <name type="scientific">Eleusine coracana subsp. coracana</name>
    <dbReference type="NCBI Taxonomy" id="191504"/>
    <lineage>
        <taxon>Eukaryota</taxon>
        <taxon>Viridiplantae</taxon>
        <taxon>Streptophyta</taxon>
        <taxon>Embryophyta</taxon>
        <taxon>Tracheophyta</taxon>
        <taxon>Spermatophyta</taxon>
        <taxon>Magnoliopsida</taxon>
        <taxon>Liliopsida</taxon>
        <taxon>Poales</taxon>
        <taxon>Poaceae</taxon>
        <taxon>PACMAD clade</taxon>
        <taxon>Chloridoideae</taxon>
        <taxon>Cynodonteae</taxon>
        <taxon>Eleusininae</taxon>
        <taxon>Eleusine</taxon>
    </lineage>
</organism>
<gene>
    <name evidence="8" type="primary">ga18387</name>
    <name evidence="8" type="ORF">PR202_ga18387</name>
</gene>
<evidence type="ECO:0000259" key="7">
    <source>
        <dbReference type="Pfam" id="PF00892"/>
    </source>
</evidence>
<proteinExistence type="inferred from homology"/>
<evidence type="ECO:0000256" key="1">
    <source>
        <dbReference type="ARBA" id="ARBA00004141"/>
    </source>
</evidence>
<evidence type="ECO:0000256" key="3">
    <source>
        <dbReference type="ARBA" id="ARBA00022692"/>
    </source>
</evidence>
<dbReference type="GO" id="GO:0016020">
    <property type="term" value="C:membrane"/>
    <property type="evidence" value="ECO:0007669"/>
    <property type="project" value="UniProtKB-SubCell"/>
</dbReference>
<evidence type="ECO:0000256" key="4">
    <source>
        <dbReference type="ARBA" id="ARBA00022989"/>
    </source>
</evidence>
<protein>
    <recommendedName>
        <fullName evidence="6">WAT1-related protein</fullName>
    </recommendedName>
</protein>
<feature type="transmembrane region" description="Helical" evidence="6">
    <location>
        <begin position="345"/>
        <end position="366"/>
    </location>
</feature>
<keyword evidence="5 6" id="KW-0472">Membrane</keyword>
<keyword evidence="3 6" id="KW-0812">Transmembrane</keyword>
<reference evidence="8" key="2">
    <citation type="submission" date="2021-12" db="EMBL/GenBank/DDBJ databases">
        <title>Resequencing data analysis of finger millet.</title>
        <authorList>
            <person name="Hatakeyama M."/>
            <person name="Aluri S."/>
            <person name="Balachadran M.T."/>
            <person name="Sivarajan S.R."/>
            <person name="Poveda L."/>
            <person name="Shimizu-Inatsugi R."/>
            <person name="Schlapbach R."/>
            <person name="Sreeman S.M."/>
            <person name="Shimizu K.K."/>
        </authorList>
    </citation>
    <scope>NUCLEOTIDE SEQUENCE</scope>
</reference>
<dbReference type="EMBL" id="BQKI01000008">
    <property type="protein sequence ID" value="GJN01147.1"/>
    <property type="molecule type" value="Genomic_DNA"/>
</dbReference>
<feature type="transmembrane region" description="Helical" evidence="6">
    <location>
        <begin position="169"/>
        <end position="187"/>
    </location>
</feature>
<feature type="domain" description="EamA" evidence="7">
    <location>
        <begin position="226"/>
        <end position="363"/>
    </location>
</feature>
<sequence length="390" mass="42810">MADQPRKSWDDDEPAPAPEVDDHAVAVKPQITMAATTAFEATALALSMVLVQAFTMVMLVLSKLALNTGMRPFVLLVYRNLIAAAVVAPLAIIFERKTWKMVNLAVFGWLSVNATFGVVLAMGLYYYGLQATSPSYSVNFLNLIPIVTYVIAIIFRLEKLALGKWPGKMKVVGAVMCVAGTMMVSLLKSRLLHLWPTHLLRYSHAQQQHQAQAASSHHQQGAGMVSGTFFLCGSCLSYAMWFIVQARVAKVFPSRYWATMLTCLIGSVQSFVVGIILGHGKDEWSLKWDLQLLTVVYSGVFNTGITFVLISWAISRRGPIYPPMFNSLSVIITTIMDSLLLGTDIYLGSVAGSLLIIIGLYAFLWGKGKELQLTAKKQPPLGGDDEHEMA</sequence>
<feature type="transmembrane region" description="Helical" evidence="6">
    <location>
        <begin position="320"/>
        <end position="339"/>
    </location>
</feature>
<dbReference type="InterPro" id="IPR030184">
    <property type="entry name" value="WAT1-related"/>
</dbReference>
<evidence type="ECO:0000313" key="8">
    <source>
        <dbReference type="EMBL" id="GJN01147.1"/>
    </source>
</evidence>
<feature type="transmembrane region" description="Helical" evidence="6">
    <location>
        <begin position="290"/>
        <end position="313"/>
    </location>
</feature>
<dbReference type="SUPFAM" id="SSF103481">
    <property type="entry name" value="Multidrug resistance efflux transporter EmrE"/>
    <property type="match status" value="2"/>
</dbReference>
<feature type="transmembrane region" description="Helical" evidence="6">
    <location>
        <begin position="140"/>
        <end position="157"/>
    </location>
</feature>
<name>A0AAV5CT77_ELECO</name>
<reference evidence="8" key="1">
    <citation type="journal article" date="2018" name="DNA Res.">
        <title>Multiple hybrid de novo genome assembly of finger millet, an orphan allotetraploid crop.</title>
        <authorList>
            <person name="Hatakeyama M."/>
            <person name="Aluri S."/>
            <person name="Balachadran M.T."/>
            <person name="Sivarajan S.R."/>
            <person name="Patrignani A."/>
            <person name="Gruter S."/>
            <person name="Poveda L."/>
            <person name="Shimizu-Inatsugi R."/>
            <person name="Baeten J."/>
            <person name="Francoijs K.J."/>
            <person name="Nataraja K.N."/>
            <person name="Reddy Y.A.N."/>
            <person name="Phadnis S."/>
            <person name="Ravikumar R.L."/>
            <person name="Schlapbach R."/>
            <person name="Sreeman S.M."/>
            <person name="Shimizu K.K."/>
        </authorList>
    </citation>
    <scope>NUCLEOTIDE SEQUENCE</scope>
</reference>
<feature type="transmembrane region" description="Helical" evidence="6">
    <location>
        <begin position="73"/>
        <end position="94"/>
    </location>
</feature>
<comment type="caution">
    <text evidence="8">The sequence shown here is derived from an EMBL/GenBank/DDBJ whole genome shotgun (WGS) entry which is preliminary data.</text>
</comment>
<dbReference type="GO" id="GO:0022857">
    <property type="term" value="F:transmembrane transporter activity"/>
    <property type="evidence" value="ECO:0007669"/>
    <property type="project" value="InterPro"/>
</dbReference>
<evidence type="ECO:0000256" key="6">
    <source>
        <dbReference type="RuleBase" id="RU363077"/>
    </source>
</evidence>
<keyword evidence="9" id="KW-1185">Reference proteome</keyword>
<evidence type="ECO:0000313" key="9">
    <source>
        <dbReference type="Proteomes" id="UP001054889"/>
    </source>
</evidence>
<accession>A0AAV5CT77</accession>
<dbReference type="Pfam" id="PF00892">
    <property type="entry name" value="EamA"/>
    <property type="match status" value="2"/>
</dbReference>
<dbReference type="InterPro" id="IPR037185">
    <property type="entry name" value="EmrE-like"/>
</dbReference>
<feature type="transmembrane region" description="Helical" evidence="6">
    <location>
        <begin position="224"/>
        <end position="244"/>
    </location>
</feature>
<comment type="similarity">
    <text evidence="2 6">Belongs to the drug/metabolite transporter (DMT) superfamily. Plant drug/metabolite exporter (P-DME) (TC 2.A.7.4) family.</text>
</comment>
<dbReference type="InterPro" id="IPR000620">
    <property type="entry name" value="EamA_dom"/>
</dbReference>
<dbReference type="Proteomes" id="UP001054889">
    <property type="component" value="Unassembled WGS sequence"/>
</dbReference>
<keyword evidence="4 6" id="KW-1133">Transmembrane helix</keyword>
<evidence type="ECO:0000256" key="2">
    <source>
        <dbReference type="ARBA" id="ARBA00007635"/>
    </source>
</evidence>
<feature type="domain" description="EamA" evidence="7">
    <location>
        <begin position="48"/>
        <end position="185"/>
    </location>
</feature>
<evidence type="ECO:0000256" key="5">
    <source>
        <dbReference type="ARBA" id="ARBA00023136"/>
    </source>
</evidence>
<feature type="transmembrane region" description="Helical" evidence="6">
    <location>
        <begin position="106"/>
        <end position="128"/>
    </location>
</feature>
<dbReference type="AlphaFoldDB" id="A0AAV5CT77"/>
<dbReference type="PANTHER" id="PTHR31218">
    <property type="entry name" value="WAT1-RELATED PROTEIN"/>
    <property type="match status" value="1"/>
</dbReference>
<comment type="subcellular location">
    <subcellularLocation>
        <location evidence="1 6">Membrane</location>
        <topology evidence="1 6">Multi-pass membrane protein</topology>
    </subcellularLocation>
</comment>
<feature type="transmembrane region" description="Helical" evidence="6">
    <location>
        <begin position="38"/>
        <end position="61"/>
    </location>
</feature>
<feature type="transmembrane region" description="Helical" evidence="6">
    <location>
        <begin position="256"/>
        <end position="278"/>
    </location>
</feature>